<dbReference type="InterPro" id="IPR038378">
    <property type="entry name" value="MHB_sf"/>
</dbReference>
<dbReference type="Pfam" id="PF16525">
    <property type="entry name" value="MHB"/>
    <property type="match status" value="1"/>
</dbReference>
<evidence type="ECO:0000313" key="3">
    <source>
        <dbReference type="Proteomes" id="UP001058626"/>
    </source>
</evidence>
<gene>
    <name evidence="2" type="ORF">NJB1907Z4_C13240</name>
</gene>
<dbReference type="GO" id="GO:0020037">
    <property type="term" value="F:heme binding"/>
    <property type="evidence" value="ECO:0007669"/>
    <property type="project" value="InterPro"/>
</dbReference>
<sequence length="142" mass="14793">MGLSALVRQLVCAMNLIAVLDKPEEAAMSLAAPTGYRTIAVGIATGALGAAMLLGSAAIAVADPPPNCTTADLAGISAGVAAATSTYLFTHPDVNEFFTGLRGQERDAMRENVQNYLNANPDVKADLDGIRQPVVDFKDRCQ</sequence>
<dbReference type="AlphaFoldDB" id="A0A9N7QL88"/>
<reference evidence="2" key="1">
    <citation type="submission" date="2022-06" db="EMBL/GenBank/DDBJ databases">
        <title>Complete genome sequence of Mycobacterium pseudoshottsii NJB1907-Z4.</title>
        <authorList>
            <person name="Komine T."/>
            <person name="Fukano H."/>
            <person name="Wada S."/>
        </authorList>
    </citation>
    <scope>NUCLEOTIDE SEQUENCE</scope>
    <source>
        <strain evidence="2">NJB1907-Z4</strain>
    </source>
</reference>
<organism evidence="2 3">
    <name type="scientific">Mycobacterium pseudoshottsii</name>
    <dbReference type="NCBI Taxonomy" id="265949"/>
    <lineage>
        <taxon>Bacteria</taxon>
        <taxon>Bacillati</taxon>
        <taxon>Actinomycetota</taxon>
        <taxon>Actinomycetes</taxon>
        <taxon>Mycobacteriales</taxon>
        <taxon>Mycobacteriaceae</taxon>
        <taxon>Mycobacterium</taxon>
        <taxon>Mycobacterium ulcerans group</taxon>
    </lineage>
</organism>
<dbReference type="InterPro" id="IPR032407">
    <property type="entry name" value="MHB"/>
</dbReference>
<keyword evidence="3" id="KW-1185">Reference proteome</keyword>
<feature type="domain" description="Haemophore haem-binding" evidence="1">
    <location>
        <begin position="66"/>
        <end position="142"/>
    </location>
</feature>
<accession>A0A9N7QL88</accession>
<evidence type="ECO:0000313" key="2">
    <source>
        <dbReference type="EMBL" id="BDN81109.1"/>
    </source>
</evidence>
<evidence type="ECO:0000259" key="1">
    <source>
        <dbReference type="Pfam" id="PF16525"/>
    </source>
</evidence>
<dbReference type="NCBIfam" id="TIGR04529">
    <property type="entry name" value="MTB_hemophore"/>
    <property type="match status" value="1"/>
</dbReference>
<dbReference type="EMBL" id="AP026367">
    <property type="protein sequence ID" value="BDN81109.1"/>
    <property type="molecule type" value="Genomic_DNA"/>
</dbReference>
<dbReference type="Gene3D" id="1.20.20.20">
    <property type="entry name" value="Haemophore, haem-binding domain"/>
    <property type="match status" value="1"/>
</dbReference>
<name>A0A9N7QL88_9MYCO</name>
<proteinExistence type="predicted"/>
<dbReference type="Proteomes" id="UP001058626">
    <property type="component" value="Chromosome"/>
</dbReference>
<protein>
    <recommendedName>
        <fullName evidence="1">Haemophore haem-binding domain-containing protein</fullName>
    </recommendedName>
</protein>